<evidence type="ECO:0000259" key="2">
    <source>
        <dbReference type="PROSITE" id="PS51186"/>
    </source>
</evidence>
<dbReference type="PANTHER" id="PTHR42791:SF1">
    <property type="entry name" value="N-ACETYLTRANSFERASE DOMAIN-CONTAINING PROTEIN"/>
    <property type="match status" value="1"/>
</dbReference>
<comment type="caution">
    <text evidence="3">The sequence shown here is derived from an EMBL/GenBank/DDBJ whole genome shotgun (WGS) entry which is preliminary data.</text>
</comment>
<evidence type="ECO:0000313" key="4">
    <source>
        <dbReference type="Proteomes" id="UP000654370"/>
    </source>
</evidence>
<dbReference type="OrthoDB" id="544277at2759"/>
<dbReference type="InterPro" id="IPR000182">
    <property type="entry name" value="GNAT_dom"/>
</dbReference>
<dbReference type="EMBL" id="JAEPQZ010000008">
    <property type="protein sequence ID" value="KAG2178098.1"/>
    <property type="molecule type" value="Genomic_DNA"/>
</dbReference>
<organism evidence="3 4">
    <name type="scientific">Mortierella isabellina</name>
    <name type="common">Filamentous fungus</name>
    <name type="synonym">Umbelopsis isabellina</name>
    <dbReference type="NCBI Taxonomy" id="91625"/>
    <lineage>
        <taxon>Eukaryota</taxon>
        <taxon>Fungi</taxon>
        <taxon>Fungi incertae sedis</taxon>
        <taxon>Mucoromycota</taxon>
        <taxon>Mucoromycotina</taxon>
        <taxon>Umbelopsidomycetes</taxon>
        <taxon>Umbelopsidales</taxon>
        <taxon>Umbelopsidaceae</taxon>
        <taxon>Umbelopsis</taxon>
    </lineage>
</organism>
<dbReference type="PANTHER" id="PTHR42791">
    <property type="entry name" value="GNAT FAMILY ACETYLTRANSFERASE"/>
    <property type="match status" value="1"/>
</dbReference>
<dbReference type="SUPFAM" id="SSF55729">
    <property type="entry name" value="Acyl-CoA N-acyltransferases (Nat)"/>
    <property type="match status" value="1"/>
</dbReference>
<dbReference type="GO" id="GO:0016747">
    <property type="term" value="F:acyltransferase activity, transferring groups other than amino-acyl groups"/>
    <property type="evidence" value="ECO:0007669"/>
    <property type="project" value="InterPro"/>
</dbReference>
<dbReference type="InterPro" id="IPR052523">
    <property type="entry name" value="Trichothecene_AcTrans"/>
</dbReference>
<feature type="region of interest" description="Disordered" evidence="1">
    <location>
        <begin position="228"/>
        <end position="253"/>
    </location>
</feature>
<dbReference type="InterPro" id="IPR016181">
    <property type="entry name" value="Acyl_CoA_acyltransferase"/>
</dbReference>
<keyword evidence="4" id="KW-1185">Reference proteome</keyword>
<accession>A0A8H7PQ37</accession>
<evidence type="ECO:0000256" key="1">
    <source>
        <dbReference type="SAM" id="MobiDB-lite"/>
    </source>
</evidence>
<proteinExistence type="predicted"/>
<name>A0A8H7PQ37_MORIS</name>
<sequence>MALATRPPMYHTTSSGRLSRKITLNADSQQLNVRPLIKGAINEAAHTLADAYEANPLLNWILEPIKEVNKSRDVSHVMFKAALNCGSLQSRDFAIQVDGCKGVCIWSTNEQQLSFAKVLGWKLTKLANLSVAMRINMGLQNFLDKSKRKVMKSQPHIYINYMGVLPQERRKGLGSALIQHVISKAEIANLPIYIVVSDVASVPFFESMGFQIHQVANCGSIPSTLMIRPPSSASNPPAPLKLKPGRRDSDDSM</sequence>
<feature type="domain" description="N-acetyltransferase" evidence="2">
    <location>
        <begin position="155"/>
        <end position="231"/>
    </location>
</feature>
<dbReference type="AlphaFoldDB" id="A0A8H7PQ37"/>
<protein>
    <recommendedName>
        <fullName evidence="2">N-acetyltransferase domain-containing protein</fullName>
    </recommendedName>
</protein>
<evidence type="ECO:0000313" key="3">
    <source>
        <dbReference type="EMBL" id="KAG2178098.1"/>
    </source>
</evidence>
<dbReference type="PROSITE" id="PS51186">
    <property type="entry name" value="GNAT"/>
    <property type="match status" value="1"/>
</dbReference>
<dbReference type="Gene3D" id="3.40.630.30">
    <property type="match status" value="1"/>
</dbReference>
<dbReference type="CDD" id="cd04301">
    <property type="entry name" value="NAT_SF"/>
    <property type="match status" value="1"/>
</dbReference>
<dbReference type="Pfam" id="PF00583">
    <property type="entry name" value="Acetyltransf_1"/>
    <property type="match status" value="1"/>
</dbReference>
<gene>
    <name evidence="3" type="ORF">INT43_003351</name>
</gene>
<reference evidence="3" key="1">
    <citation type="submission" date="2020-12" db="EMBL/GenBank/DDBJ databases">
        <title>Metabolic potential, ecology and presence of endohyphal bacteria is reflected in genomic diversity of Mucoromycotina.</title>
        <authorList>
            <person name="Muszewska A."/>
            <person name="Okrasinska A."/>
            <person name="Steczkiewicz K."/>
            <person name="Drgas O."/>
            <person name="Orlowska M."/>
            <person name="Perlinska-Lenart U."/>
            <person name="Aleksandrzak-Piekarczyk T."/>
            <person name="Szatraj K."/>
            <person name="Zielenkiewicz U."/>
            <person name="Pilsyk S."/>
            <person name="Malc E."/>
            <person name="Mieczkowski P."/>
            <person name="Kruszewska J.S."/>
            <person name="Biernat P."/>
            <person name="Pawlowska J."/>
        </authorList>
    </citation>
    <scope>NUCLEOTIDE SEQUENCE</scope>
    <source>
        <strain evidence="3">WA0000067209</strain>
    </source>
</reference>
<dbReference type="Proteomes" id="UP000654370">
    <property type="component" value="Unassembled WGS sequence"/>
</dbReference>